<comment type="caution">
    <text evidence="3">The sequence shown here is derived from an EMBL/GenBank/DDBJ whole genome shotgun (WGS) entry which is preliminary data.</text>
</comment>
<evidence type="ECO:0000256" key="1">
    <source>
        <dbReference type="ARBA" id="ARBA00022448"/>
    </source>
</evidence>
<gene>
    <name evidence="3" type="ORF">LTR77_008073</name>
</gene>
<keyword evidence="4" id="KW-1185">Reference proteome</keyword>
<evidence type="ECO:0000313" key="4">
    <source>
        <dbReference type="Proteomes" id="UP001337655"/>
    </source>
</evidence>
<dbReference type="InterPro" id="IPR031155">
    <property type="entry name" value="DUR"/>
</dbReference>
<feature type="transmembrane region" description="Helical" evidence="2">
    <location>
        <begin position="15"/>
        <end position="37"/>
    </location>
</feature>
<keyword evidence="2" id="KW-0812">Transmembrane</keyword>
<reference evidence="3 4" key="1">
    <citation type="submission" date="2023-08" db="EMBL/GenBank/DDBJ databases">
        <title>Black Yeasts Isolated from many extreme environments.</title>
        <authorList>
            <person name="Coleine C."/>
            <person name="Stajich J.E."/>
            <person name="Selbmann L."/>
        </authorList>
    </citation>
    <scope>NUCLEOTIDE SEQUENCE [LARGE SCALE GENOMIC DNA]</scope>
    <source>
        <strain evidence="3 4">CCFEE 5935</strain>
    </source>
</reference>
<dbReference type="GO" id="GO:0015204">
    <property type="term" value="F:urea transmembrane transporter activity"/>
    <property type="evidence" value="ECO:0007669"/>
    <property type="project" value="InterPro"/>
</dbReference>
<dbReference type="AlphaFoldDB" id="A0AAV9P1Q5"/>
<organism evidence="3 4">
    <name type="scientific">Saxophila tyrrhenica</name>
    <dbReference type="NCBI Taxonomy" id="1690608"/>
    <lineage>
        <taxon>Eukaryota</taxon>
        <taxon>Fungi</taxon>
        <taxon>Dikarya</taxon>
        <taxon>Ascomycota</taxon>
        <taxon>Pezizomycotina</taxon>
        <taxon>Dothideomycetes</taxon>
        <taxon>Dothideomycetidae</taxon>
        <taxon>Mycosphaerellales</taxon>
        <taxon>Extremaceae</taxon>
        <taxon>Saxophila</taxon>
    </lineage>
</organism>
<proteinExistence type="predicted"/>
<keyword evidence="2" id="KW-0472">Membrane</keyword>
<keyword evidence="1" id="KW-0813">Transport</keyword>
<dbReference type="RefSeq" id="XP_064656412.1">
    <property type="nucleotide sequence ID" value="XM_064805307.1"/>
</dbReference>
<keyword evidence="2" id="KW-1133">Transmembrane helix</keyword>
<dbReference type="EMBL" id="JAVRRT010000013">
    <property type="protein sequence ID" value="KAK5166530.1"/>
    <property type="molecule type" value="Genomic_DNA"/>
</dbReference>
<dbReference type="PANTHER" id="PTHR46154">
    <property type="match status" value="1"/>
</dbReference>
<dbReference type="Proteomes" id="UP001337655">
    <property type="component" value="Unassembled WGS sequence"/>
</dbReference>
<protein>
    <submittedName>
        <fullName evidence="3">Uncharacterized protein</fullName>
    </submittedName>
</protein>
<feature type="transmembrane region" description="Helical" evidence="2">
    <location>
        <begin position="58"/>
        <end position="77"/>
    </location>
</feature>
<dbReference type="GO" id="GO:0005886">
    <property type="term" value="C:plasma membrane"/>
    <property type="evidence" value="ECO:0007669"/>
    <property type="project" value="TreeGrafter"/>
</dbReference>
<sequence length="78" mass="8319">MADTGVTAPPLSQGVAYGVVLGFGIVFALGMNLITWINRRFFQESKDTNMMMTAKKSVKTGLVAAAVVSSWCYAATIL</sequence>
<name>A0AAV9P1Q5_9PEZI</name>
<dbReference type="PANTHER" id="PTHR46154:SF4">
    <property type="entry name" value="UREA ACTIVE TRANSPORTER"/>
    <property type="match status" value="1"/>
</dbReference>
<accession>A0AAV9P1Q5</accession>
<evidence type="ECO:0000313" key="3">
    <source>
        <dbReference type="EMBL" id="KAK5166530.1"/>
    </source>
</evidence>
<dbReference type="GeneID" id="89929407"/>
<evidence type="ECO:0000256" key="2">
    <source>
        <dbReference type="SAM" id="Phobius"/>
    </source>
</evidence>